<dbReference type="Gene3D" id="3.30.565.10">
    <property type="entry name" value="Histidine kinase-like ATPase, C-terminal domain"/>
    <property type="match status" value="1"/>
</dbReference>
<dbReference type="RefSeq" id="WP_162332802.1">
    <property type="nucleotide sequence ID" value="NZ_CP048113.1"/>
</dbReference>
<dbReference type="Proteomes" id="UP000476411">
    <property type="component" value="Chromosome"/>
</dbReference>
<evidence type="ECO:0000259" key="11">
    <source>
        <dbReference type="PROSITE" id="PS50109"/>
    </source>
</evidence>
<keyword evidence="9" id="KW-1133">Transmembrane helix</keyword>
<protein>
    <recommendedName>
        <fullName evidence="2">histidine kinase</fullName>
        <ecNumber evidence="2">2.7.13.3</ecNumber>
    </recommendedName>
</protein>
<dbReference type="InterPro" id="IPR005467">
    <property type="entry name" value="His_kinase_dom"/>
</dbReference>
<organism evidence="12 13">
    <name type="scientific">Chitinophaga agri</name>
    <dbReference type="NCBI Taxonomy" id="2703787"/>
    <lineage>
        <taxon>Bacteria</taxon>
        <taxon>Pseudomonadati</taxon>
        <taxon>Bacteroidota</taxon>
        <taxon>Chitinophagia</taxon>
        <taxon>Chitinophagales</taxon>
        <taxon>Chitinophagaceae</taxon>
        <taxon>Chitinophaga</taxon>
    </lineage>
</organism>
<dbReference type="PANTHER" id="PTHR41523:SF8">
    <property type="entry name" value="ETHYLENE RESPONSE SENSOR PROTEIN"/>
    <property type="match status" value="1"/>
</dbReference>
<evidence type="ECO:0000256" key="8">
    <source>
        <dbReference type="PROSITE-ProRule" id="PRU00339"/>
    </source>
</evidence>
<comment type="catalytic activity">
    <reaction evidence="1">
        <text>ATP + protein L-histidine = ADP + protein N-phospho-L-histidine.</text>
        <dbReference type="EC" id="2.7.13.3"/>
    </reaction>
</comment>
<evidence type="ECO:0000256" key="4">
    <source>
        <dbReference type="ARBA" id="ARBA00022679"/>
    </source>
</evidence>
<keyword evidence="8" id="KW-0802">TPR repeat</keyword>
<evidence type="ECO:0000313" key="12">
    <source>
        <dbReference type="EMBL" id="QHS61124.1"/>
    </source>
</evidence>
<feature type="signal peptide" evidence="10">
    <location>
        <begin position="1"/>
        <end position="20"/>
    </location>
</feature>
<evidence type="ECO:0000313" key="13">
    <source>
        <dbReference type="Proteomes" id="UP000476411"/>
    </source>
</evidence>
<evidence type="ECO:0000256" key="1">
    <source>
        <dbReference type="ARBA" id="ARBA00000085"/>
    </source>
</evidence>
<dbReference type="KEGG" id="chih:GWR21_16415"/>
<reference evidence="12 13" key="1">
    <citation type="submission" date="2020-01" db="EMBL/GenBank/DDBJ databases">
        <title>Complete genome sequence of Chitinophaga sp. H33E-04 isolated from quinoa roots.</title>
        <authorList>
            <person name="Weon H.-Y."/>
            <person name="Lee S.A."/>
        </authorList>
    </citation>
    <scope>NUCLEOTIDE SEQUENCE [LARGE SCALE GENOMIC DNA]</scope>
    <source>
        <strain evidence="12 13">H33E-04</strain>
    </source>
</reference>
<keyword evidence="5" id="KW-0547">Nucleotide-binding</keyword>
<evidence type="ECO:0000256" key="2">
    <source>
        <dbReference type="ARBA" id="ARBA00012438"/>
    </source>
</evidence>
<dbReference type="Pfam" id="PF13374">
    <property type="entry name" value="TPR_10"/>
    <property type="match status" value="1"/>
</dbReference>
<dbReference type="InterPro" id="IPR003594">
    <property type="entry name" value="HATPase_dom"/>
</dbReference>
<feature type="chain" id="PRO_5025611970" description="histidine kinase" evidence="10">
    <location>
        <begin position="21"/>
        <end position="771"/>
    </location>
</feature>
<dbReference type="PANTHER" id="PTHR41523">
    <property type="entry name" value="TWO-COMPONENT SYSTEM SENSOR PROTEIN"/>
    <property type="match status" value="1"/>
</dbReference>
<dbReference type="GO" id="GO:0005524">
    <property type="term" value="F:ATP binding"/>
    <property type="evidence" value="ECO:0007669"/>
    <property type="project" value="UniProtKB-KW"/>
</dbReference>
<keyword evidence="13" id="KW-1185">Reference proteome</keyword>
<keyword evidence="9" id="KW-0472">Membrane</keyword>
<dbReference type="EMBL" id="CP048113">
    <property type="protein sequence ID" value="QHS61124.1"/>
    <property type="molecule type" value="Genomic_DNA"/>
</dbReference>
<dbReference type="GO" id="GO:0004673">
    <property type="term" value="F:protein histidine kinase activity"/>
    <property type="evidence" value="ECO:0007669"/>
    <property type="project" value="UniProtKB-EC"/>
</dbReference>
<proteinExistence type="predicted"/>
<dbReference type="PROSITE" id="PS50005">
    <property type="entry name" value="TPR"/>
    <property type="match status" value="1"/>
</dbReference>
<evidence type="ECO:0000256" key="5">
    <source>
        <dbReference type="ARBA" id="ARBA00022741"/>
    </source>
</evidence>
<evidence type="ECO:0000256" key="9">
    <source>
        <dbReference type="SAM" id="Phobius"/>
    </source>
</evidence>
<dbReference type="SMART" id="SM00028">
    <property type="entry name" value="TPR"/>
    <property type="match status" value="3"/>
</dbReference>
<keyword evidence="10" id="KW-0732">Signal</keyword>
<evidence type="ECO:0000256" key="10">
    <source>
        <dbReference type="SAM" id="SignalP"/>
    </source>
</evidence>
<feature type="transmembrane region" description="Helical" evidence="9">
    <location>
        <begin position="500"/>
        <end position="519"/>
    </location>
</feature>
<dbReference type="AlphaFoldDB" id="A0A6B9ZID9"/>
<dbReference type="SMART" id="SM00387">
    <property type="entry name" value="HATPase_c"/>
    <property type="match status" value="1"/>
</dbReference>
<accession>A0A6B9ZID9</accession>
<keyword evidence="7" id="KW-0067">ATP-binding</keyword>
<dbReference type="InterPro" id="IPR011990">
    <property type="entry name" value="TPR-like_helical_dom_sf"/>
</dbReference>
<gene>
    <name evidence="12" type="ORF">GWR21_16415</name>
</gene>
<dbReference type="Pfam" id="PF07568">
    <property type="entry name" value="HisKA_2"/>
    <property type="match status" value="1"/>
</dbReference>
<keyword evidence="4" id="KW-0808">Transferase</keyword>
<keyword evidence="3" id="KW-0597">Phosphoprotein</keyword>
<name>A0A6B9ZID9_9BACT</name>
<dbReference type="EC" id="2.7.13.3" evidence="2"/>
<dbReference type="Gene3D" id="3.30.450.20">
    <property type="entry name" value="PAS domain"/>
    <property type="match status" value="1"/>
</dbReference>
<keyword evidence="6" id="KW-0418">Kinase</keyword>
<feature type="domain" description="Histidine kinase" evidence="11">
    <location>
        <begin position="563"/>
        <end position="754"/>
    </location>
</feature>
<evidence type="ECO:0000256" key="7">
    <source>
        <dbReference type="ARBA" id="ARBA00022840"/>
    </source>
</evidence>
<feature type="repeat" description="TPR" evidence="8">
    <location>
        <begin position="252"/>
        <end position="285"/>
    </location>
</feature>
<dbReference type="InterPro" id="IPR011495">
    <property type="entry name" value="Sig_transdc_His_kin_sub2_dim/P"/>
</dbReference>
<dbReference type="InterPro" id="IPR036890">
    <property type="entry name" value="HATPase_C_sf"/>
</dbReference>
<dbReference type="Gene3D" id="1.25.40.10">
    <property type="entry name" value="Tetratricopeptide repeat domain"/>
    <property type="match status" value="1"/>
</dbReference>
<dbReference type="SUPFAM" id="SSF48452">
    <property type="entry name" value="TPR-like"/>
    <property type="match status" value="2"/>
</dbReference>
<dbReference type="InterPro" id="IPR019734">
    <property type="entry name" value="TPR_rpt"/>
</dbReference>
<dbReference type="Pfam" id="PF02518">
    <property type="entry name" value="HATPase_c"/>
    <property type="match status" value="1"/>
</dbReference>
<dbReference type="SUPFAM" id="SSF55874">
    <property type="entry name" value="ATPase domain of HSP90 chaperone/DNA topoisomerase II/histidine kinase"/>
    <property type="match status" value="1"/>
</dbReference>
<evidence type="ECO:0000256" key="3">
    <source>
        <dbReference type="ARBA" id="ARBA00022553"/>
    </source>
</evidence>
<evidence type="ECO:0000256" key="6">
    <source>
        <dbReference type="ARBA" id="ARBA00022777"/>
    </source>
</evidence>
<sequence length="771" mass="88127">MNRLLLLVCVFVSCMLQCVAQDKLPTAYAVLHVSMKKEKPQEEDVKILSDWGQYFINRPGVLQTDIDSALLCAKKILTAGDAQQNERWRGNAYLIYSQVFREKDEKTLGREYAEKAVAAFGKTNLYESQADAYVELSRYISYEDAEYIHEAIRYQENAVRLYGRSHSYWKQAETLNLLADYVISVPDNYKAIELLHQAEAIYKSIGYKKLGRTYDLLGFTYKEIGEQSKALEYQLLAVKVMEADKDSSQTMSTCYNSLGMLYYEMEEFRKSVAAYEKAFVIATKLKDTVSLQYLTSNLATTYIRMKNGKEALRVLKNMESRFPPTQPQTERTMYAAMVHAYLAVDNMAGARPYVQRLEEKVKKTGYEDVSRFFLLTPVATYYFKTQQYERAIKACENIEVITNKYGLLAESSRNYRMWYRVDSAMGNYVDALKHFNQFKSTSDSLFSSKKASQINNLQIKFDTEQKDHNLKLKQQSIELLTRDALLQKAELKRARTTRNFIIAGASLLVVLLVLGYNRYKTGLRRNQQLKLQQDEINEQNLSLQALIGSQDKLLQEKEWLVKEIHHRVKNNLQIVMSLLNTQAAFLDDKDALNAIRESRFRMQAISLIHQKLYQSENMALIDMHVYIHDLVSNLQDGFARAARIRFDLQIARVKLDVSQSVPVGLILNEAITNAIKYAFSDTGTIFISLHPTGDGKLTLAIADNGNGFVRDAGKGTPQSMGLTLMHTLSEQLDGTLDIRSDNGVSITVEFSYHQTNDADETETSGEYTVYS</sequence>
<dbReference type="PROSITE" id="PS50109">
    <property type="entry name" value="HIS_KIN"/>
    <property type="match status" value="1"/>
</dbReference>
<keyword evidence="9" id="KW-0812">Transmembrane</keyword>